<sequence length="360" mass="41465">MSSESFSPSSVSSDEEPVHEMANVVKEYGTEELIEYLRKKNLKLDDEDLAILRKEKITGLAFLEQTKEDFRSYGLKGGPATVLANVITDLKKSNTPKSNTGLVYVFVDNSNLFIEGKYTVGRIEQAGNFYYQRNSYQLNQLYVDHGRLLSTVLKRQKIGSDPVIVGSRPPPNDSLWDRIRKQGFSVTVYDRVANKEKKVDMELGNSIVDVTHINDPGVILLIAGDGDYYPSLTRALDRNWKIEVWFWSSGVSGDLKKKSFVYYLDDFYRHFSYAYGPDPAGKNYILEITDGETLAKWNDDEVMKCFDSLKLFGWWFRKEGPTIYLYFDNKTNLRKAKNWVESNHPGVKVWEIEKRKSWSE</sequence>
<evidence type="ECO:0000313" key="3">
    <source>
        <dbReference type="Proteomes" id="UP000789831"/>
    </source>
</evidence>
<keyword evidence="3" id="KW-1185">Reference proteome</keyword>
<dbReference type="InterPro" id="IPR021139">
    <property type="entry name" value="NYN"/>
</dbReference>
<dbReference type="Pfam" id="PF01936">
    <property type="entry name" value="NYN"/>
    <property type="match status" value="1"/>
</dbReference>
<dbReference type="Proteomes" id="UP000789831">
    <property type="component" value="Unassembled WGS sequence"/>
</dbReference>
<organism evidence="2 3">
    <name type="scientific">Ambispora gerdemannii</name>
    <dbReference type="NCBI Taxonomy" id="144530"/>
    <lineage>
        <taxon>Eukaryota</taxon>
        <taxon>Fungi</taxon>
        <taxon>Fungi incertae sedis</taxon>
        <taxon>Mucoromycota</taxon>
        <taxon>Glomeromycotina</taxon>
        <taxon>Glomeromycetes</taxon>
        <taxon>Archaeosporales</taxon>
        <taxon>Ambisporaceae</taxon>
        <taxon>Ambispora</taxon>
    </lineage>
</organism>
<reference evidence="2" key="1">
    <citation type="submission" date="2021-06" db="EMBL/GenBank/DDBJ databases">
        <authorList>
            <person name="Kallberg Y."/>
            <person name="Tangrot J."/>
            <person name="Rosling A."/>
        </authorList>
    </citation>
    <scope>NUCLEOTIDE SEQUENCE</scope>
    <source>
        <strain evidence="2">MT106</strain>
    </source>
</reference>
<dbReference type="InterPro" id="IPR013761">
    <property type="entry name" value="SAM/pointed_sf"/>
</dbReference>
<dbReference type="AlphaFoldDB" id="A0A9N9CHD9"/>
<gene>
    <name evidence="2" type="ORF">AGERDE_LOCUS9052</name>
</gene>
<dbReference type="Gene3D" id="1.10.150.50">
    <property type="entry name" value="Transcription Factor, Ets-1"/>
    <property type="match status" value="1"/>
</dbReference>
<accession>A0A9N9CHD9</accession>
<dbReference type="OrthoDB" id="2419124at2759"/>
<dbReference type="EMBL" id="CAJVPL010002119">
    <property type="protein sequence ID" value="CAG8599972.1"/>
    <property type="molecule type" value="Genomic_DNA"/>
</dbReference>
<evidence type="ECO:0000313" key="2">
    <source>
        <dbReference type="EMBL" id="CAG8599972.1"/>
    </source>
</evidence>
<dbReference type="Gene3D" id="3.40.50.1010">
    <property type="entry name" value="5'-nuclease"/>
    <property type="match status" value="1"/>
</dbReference>
<comment type="caution">
    <text evidence="2">The sequence shown here is derived from an EMBL/GenBank/DDBJ whole genome shotgun (WGS) entry which is preliminary data.</text>
</comment>
<proteinExistence type="predicted"/>
<name>A0A9N9CHD9_9GLOM</name>
<feature type="domain" description="NYN" evidence="1">
    <location>
        <begin position="103"/>
        <end position="257"/>
    </location>
</feature>
<evidence type="ECO:0000259" key="1">
    <source>
        <dbReference type="Pfam" id="PF01936"/>
    </source>
</evidence>
<dbReference type="GO" id="GO:0004540">
    <property type="term" value="F:RNA nuclease activity"/>
    <property type="evidence" value="ECO:0007669"/>
    <property type="project" value="InterPro"/>
</dbReference>
<protein>
    <submittedName>
        <fullName evidence="2">13667_t:CDS:1</fullName>
    </submittedName>
</protein>